<dbReference type="GO" id="GO:0005871">
    <property type="term" value="C:kinesin complex"/>
    <property type="evidence" value="ECO:0007669"/>
    <property type="project" value="TreeGrafter"/>
</dbReference>
<dbReference type="InterPro" id="IPR036961">
    <property type="entry name" value="Kinesin_motor_dom_sf"/>
</dbReference>
<evidence type="ECO:0000256" key="6">
    <source>
        <dbReference type="SAM" id="Coils"/>
    </source>
</evidence>
<dbReference type="PRINTS" id="PR00380">
    <property type="entry name" value="KINESINHEAVY"/>
</dbReference>
<sequence length="816" mass="92043">MSDLSPMPPAPPLVGDFSSPAVGGLEDELVIEKQKLDFNALDDNVADNDVEKEDSECSEDDSKGEDDSKEEEEEDFKETEVIGDQIVLEEDMVRVFLRLRPTVSSEGLEFGPTKFDTLNVVDESTVKSTAPKDSQAFKNRETGGEYKFTRVFDKPTPQTELFEDTTSGLVSALVNENKDGLLFAYGVTNAGKTYTVEGTDENPGIIPRTLERVFSLLSESEDHENKRVQVSYLQVYNEQVHDLQVNKRLKDNLSIKFREDGVQVVGLRETRIKNADDGLEILNSGRELRATHETKCNVSSSRSHSVFVIKIDEPETSDGKGKSAVSSRKPARLYIVDLAGTERSARTQTSRSRQAEANNINVSLMNLMRCLDTLRLNQKNKRRNNKKKAQLVPFRESKLTMLFRDCLVGGNCGGVAMIVNASPHSDDYDETAHALKYGALVKNVKVARSCVKTRSNSAPRYGDDGRKITKAQTNTTELSTLTKVNEDELAYDENMFYEMDPDEVVPLEEHPIFIALQTALEDAHVRLYSMEAEIRQEVAAEMDSHLAQMEKTCHQRVEEAKLISNKKSDQLINNLRQRMGEGEEQHTYTMAEAEVLAQKITEYEEEKAQMQEEIDQLRKHRRESGGLGQAKKTEAMRPSFGSLDKALLQQLHMIEQLQEDLTDERALHEKTIKQLESATQLAKDAQIGEEEKKRQVVKLQLELEGLRTKMKKKLPKTPMYQSKSDDHSKDSGSKLIKPGSFSRLLGRHKSACSSDELWAPSNLTKQEIVSEFKGEVEYENMQDTNNIKSFPQRGVGKKKGIVNRMVHGIRINRKKP</sequence>
<proteinExistence type="inferred from homology"/>
<accession>A0A7S2WEU4</accession>
<feature type="region of interest" description="Disordered" evidence="7">
    <location>
        <begin position="41"/>
        <end position="79"/>
    </location>
</feature>
<keyword evidence="3 5" id="KW-0067">ATP-binding</keyword>
<feature type="compositionally biased region" description="Acidic residues" evidence="7">
    <location>
        <begin position="44"/>
        <end position="77"/>
    </location>
</feature>
<keyword evidence="1" id="KW-0493">Microtubule</keyword>
<keyword evidence="4 5" id="KW-0505">Motor protein</keyword>
<protein>
    <recommendedName>
        <fullName evidence="8">Kinesin motor domain-containing protein</fullName>
    </recommendedName>
</protein>
<dbReference type="PANTHER" id="PTHR24115">
    <property type="entry name" value="KINESIN-RELATED"/>
    <property type="match status" value="1"/>
</dbReference>
<dbReference type="Pfam" id="PF00225">
    <property type="entry name" value="Kinesin"/>
    <property type="match status" value="1"/>
</dbReference>
<keyword evidence="2 5" id="KW-0547">Nucleotide-binding</keyword>
<dbReference type="GO" id="GO:0005874">
    <property type="term" value="C:microtubule"/>
    <property type="evidence" value="ECO:0007669"/>
    <property type="project" value="UniProtKB-KW"/>
</dbReference>
<feature type="region of interest" description="Disordered" evidence="7">
    <location>
        <begin position="1"/>
        <end position="21"/>
    </location>
</feature>
<dbReference type="GO" id="GO:0005634">
    <property type="term" value="C:nucleus"/>
    <property type="evidence" value="ECO:0007669"/>
    <property type="project" value="TreeGrafter"/>
</dbReference>
<dbReference type="InterPro" id="IPR027640">
    <property type="entry name" value="Kinesin-like_fam"/>
</dbReference>
<evidence type="ECO:0000256" key="2">
    <source>
        <dbReference type="ARBA" id="ARBA00022741"/>
    </source>
</evidence>
<evidence type="ECO:0000256" key="7">
    <source>
        <dbReference type="SAM" id="MobiDB-lite"/>
    </source>
</evidence>
<evidence type="ECO:0000313" key="9">
    <source>
        <dbReference type="EMBL" id="CAD9683867.1"/>
    </source>
</evidence>
<dbReference type="AlphaFoldDB" id="A0A7S2WEU4"/>
<dbReference type="GO" id="GO:0003777">
    <property type="term" value="F:microtubule motor activity"/>
    <property type="evidence" value="ECO:0007669"/>
    <property type="project" value="InterPro"/>
</dbReference>
<reference evidence="9" key="1">
    <citation type="submission" date="2021-01" db="EMBL/GenBank/DDBJ databases">
        <authorList>
            <person name="Corre E."/>
            <person name="Pelletier E."/>
            <person name="Niang G."/>
            <person name="Scheremetjew M."/>
            <person name="Finn R."/>
            <person name="Kale V."/>
            <person name="Holt S."/>
            <person name="Cochrane G."/>
            <person name="Meng A."/>
            <person name="Brown T."/>
            <person name="Cohen L."/>
        </authorList>
    </citation>
    <scope>NUCLEOTIDE SEQUENCE</scope>
    <source>
        <strain evidence="9">NY070348D</strain>
    </source>
</reference>
<evidence type="ECO:0000256" key="5">
    <source>
        <dbReference type="PROSITE-ProRule" id="PRU00283"/>
    </source>
</evidence>
<dbReference type="GO" id="GO:0007018">
    <property type="term" value="P:microtubule-based movement"/>
    <property type="evidence" value="ECO:0007669"/>
    <property type="project" value="InterPro"/>
</dbReference>
<dbReference type="GO" id="GO:0008017">
    <property type="term" value="F:microtubule binding"/>
    <property type="evidence" value="ECO:0007669"/>
    <property type="project" value="InterPro"/>
</dbReference>
<dbReference type="GO" id="GO:0016887">
    <property type="term" value="F:ATP hydrolysis activity"/>
    <property type="evidence" value="ECO:0007669"/>
    <property type="project" value="TreeGrafter"/>
</dbReference>
<feature type="coiled-coil region" evidence="6">
    <location>
        <begin position="654"/>
        <end position="709"/>
    </location>
</feature>
<dbReference type="InterPro" id="IPR001752">
    <property type="entry name" value="Kinesin_motor_dom"/>
</dbReference>
<name>A0A7S2WEU4_9STRA</name>
<feature type="coiled-coil region" evidence="6">
    <location>
        <begin position="593"/>
        <end position="623"/>
    </location>
</feature>
<feature type="binding site" evidence="5">
    <location>
        <begin position="186"/>
        <end position="193"/>
    </location>
    <ligand>
        <name>ATP</name>
        <dbReference type="ChEBI" id="CHEBI:30616"/>
    </ligand>
</feature>
<comment type="similarity">
    <text evidence="5">Belongs to the TRAFAC class myosin-kinesin ATPase superfamily. Kinesin family.</text>
</comment>
<dbReference type="EMBL" id="HBHK01013092">
    <property type="protein sequence ID" value="CAD9683867.1"/>
    <property type="molecule type" value="Transcribed_RNA"/>
</dbReference>
<dbReference type="SUPFAM" id="SSF52540">
    <property type="entry name" value="P-loop containing nucleoside triphosphate hydrolases"/>
    <property type="match status" value="1"/>
</dbReference>
<evidence type="ECO:0000256" key="4">
    <source>
        <dbReference type="ARBA" id="ARBA00023175"/>
    </source>
</evidence>
<dbReference type="InterPro" id="IPR027417">
    <property type="entry name" value="P-loop_NTPase"/>
</dbReference>
<gene>
    <name evidence="9" type="ORF">QSP1433_LOCUS8225</name>
</gene>
<feature type="region of interest" description="Disordered" evidence="7">
    <location>
        <begin position="709"/>
        <end position="739"/>
    </location>
</feature>
<dbReference type="GO" id="GO:0005524">
    <property type="term" value="F:ATP binding"/>
    <property type="evidence" value="ECO:0007669"/>
    <property type="project" value="UniProtKB-UniRule"/>
</dbReference>
<dbReference type="Gene3D" id="3.40.850.10">
    <property type="entry name" value="Kinesin motor domain"/>
    <property type="match status" value="1"/>
</dbReference>
<feature type="domain" description="Kinesin motor" evidence="8">
    <location>
        <begin position="92"/>
        <end position="444"/>
    </location>
</feature>
<evidence type="ECO:0000256" key="1">
    <source>
        <dbReference type="ARBA" id="ARBA00022701"/>
    </source>
</evidence>
<feature type="compositionally biased region" description="Basic and acidic residues" evidence="7">
    <location>
        <begin position="723"/>
        <end position="732"/>
    </location>
</feature>
<evidence type="ECO:0000259" key="8">
    <source>
        <dbReference type="PROSITE" id="PS50067"/>
    </source>
</evidence>
<keyword evidence="6" id="KW-0175">Coiled coil</keyword>
<feature type="compositionally biased region" description="Pro residues" evidence="7">
    <location>
        <begin position="1"/>
        <end position="12"/>
    </location>
</feature>
<dbReference type="PANTHER" id="PTHR24115:SF1008">
    <property type="entry name" value="KINESIN-LIKE PROTEIN SUBITO"/>
    <property type="match status" value="1"/>
</dbReference>
<dbReference type="PROSITE" id="PS50067">
    <property type="entry name" value="KINESIN_MOTOR_2"/>
    <property type="match status" value="1"/>
</dbReference>
<evidence type="ECO:0000256" key="3">
    <source>
        <dbReference type="ARBA" id="ARBA00022840"/>
    </source>
</evidence>
<dbReference type="SMART" id="SM00129">
    <property type="entry name" value="KISc"/>
    <property type="match status" value="1"/>
</dbReference>
<organism evidence="9">
    <name type="scientific">Mucochytrium quahogii</name>
    <dbReference type="NCBI Taxonomy" id="96639"/>
    <lineage>
        <taxon>Eukaryota</taxon>
        <taxon>Sar</taxon>
        <taxon>Stramenopiles</taxon>
        <taxon>Bigyra</taxon>
        <taxon>Labyrinthulomycetes</taxon>
        <taxon>Thraustochytrida</taxon>
        <taxon>Thraustochytriidae</taxon>
        <taxon>Mucochytrium</taxon>
    </lineage>
</organism>